<name>A0A0E9XAL3_ANGAN</name>
<dbReference type="EMBL" id="GBXM01009854">
    <property type="protein sequence ID" value="JAH98723.1"/>
    <property type="molecule type" value="Transcribed_RNA"/>
</dbReference>
<evidence type="ECO:0000313" key="1">
    <source>
        <dbReference type="EMBL" id="JAH98723.1"/>
    </source>
</evidence>
<accession>A0A0E9XAL3</accession>
<organism evidence="1">
    <name type="scientific">Anguilla anguilla</name>
    <name type="common">European freshwater eel</name>
    <name type="synonym">Muraena anguilla</name>
    <dbReference type="NCBI Taxonomy" id="7936"/>
    <lineage>
        <taxon>Eukaryota</taxon>
        <taxon>Metazoa</taxon>
        <taxon>Chordata</taxon>
        <taxon>Craniata</taxon>
        <taxon>Vertebrata</taxon>
        <taxon>Euteleostomi</taxon>
        <taxon>Actinopterygii</taxon>
        <taxon>Neopterygii</taxon>
        <taxon>Teleostei</taxon>
        <taxon>Anguilliformes</taxon>
        <taxon>Anguillidae</taxon>
        <taxon>Anguilla</taxon>
    </lineage>
</organism>
<proteinExistence type="predicted"/>
<dbReference type="AlphaFoldDB" id="A0A0E9XAL3"/>
<reference evidence="1" key="2">
    <citation type="journal article" date="2015" name="Fish Shellfish Immunol.">
        <title>Early steps in the European eel (Anguilla anguilla)-Vibrio vulnificus interaction in the gills: Role of the RtxA13 toxin.</title>
        <authorList>
            <person name="Callol A."/>
            <person name="Pajuelo D."/>
            <person name="Ebbesson L."/>
            <person name="Teles M."/>
            <person name="MacKenzie S."/>
            <person name="Amaro C."/>
        </authorList>
    </citation>
    <scope>NUCLEOTIDE SEQUENCE</scope>
</reference>
<reference evidence="1" key="1">
    <citation type="submission" date="2014-11" db="EMBL/GenBank/DDBJ databases">
        <authorList>
            <person name="Amaro Gonzalez C."/>
        </authorList>
    </citation>
    <scope>NUCLEOTIDE SEQUENCE</scope>
</reference>
<sequence length="28" mass="3339">MINKQKKPVWTKLPDTVQNIVQRTVIFI</sequence>
<protein>
    <submittedName>
        <fullName evidence="1">Uncharacterized protein</fullName>
    </submittedName>
</protein>